<name>A0A183Q6Q4_9TREM</name>
<proteinExistence type="predicted"/>
<protein>
    <submittedName>
        <fullName evidence="1">Uncharacterized protein</fullName>
    </submittedName>
</protein>
<dbReference type="AlphaFoldDB" id="A0A183Q6Q4"/>
<evidence type="ECO:0000313" key="1">
    <source>
        <dbReference type="EMBL" id="VDP86908.1"/>
    </source>
</evidence>
<dbReference type="EMBL" id="UZAL01050698">
    <property type="protein sequence ID" value="VDP86908.1"/>
    <property type="molecule type" value="Genomic_DNA"/>
</dbReference>
<sequence length="49" mass="5640">MFLSSAAGFALVGVWKKTKEMPYFKVLLNGCEQTNLTRSHFWQAIDFIN</sequence>
<keyword evidence="2" id="KW-1185">Reference proteome</keyword>
<reference evidence="1 2" key="1">
    <citation type="submission" date="2018-11" db="EMBL/GenBank/DDBJ databases">
        <authorList>
            <consortium name="Pathogen Informatics"/>
        </authorList>
    </citation>
    <scope>NUCLEOTIDE SEQUENCE [LARGE SCALE GENOMIC DNA]</scope>
    <source>
        <strain>Denwood</strain>
        <strain evidence="2">Zambia</strain>
    </source>
</reference>
<accession>A0A183Q6Q4</accession>
<evidence type="ECO:0000313" key="2">
    <source>
        <dbReference type="Proteomes" id="UP000269396"/>
    </source>
</evidence>
<gene>
    <name evidence="1" type="ORF">SMTD_LOCUS22290</name>
</gene>
<dbReference type="Proteomes" id="UP000269396">
    <property type="component" value="Unassembled WGS sequence"/>
</dbReference>
<organism evidence="1 2">
    <name type="scientific">Schistosoma mattheei</name>
    <dbReference type="NCBI Taxonomy" id="31246"/>
    <lineage>
        <taxon>Eukaryota</taxon>
        <taxon>Metazoa</taxon>
        <taxon>Spiralia</taxon>
        <taxon>Lophotrochozoa</taxon>
        <taxon>Platyhelminthes</taxon>
        <taxon>Trematoda</taxon>
        <taxon>Digenea</taxon>
        <taxon>Strigeidida</taxon>
        <taxon>Schistosomatoidea</taxon>
        <taxon>Schistosomatidae</taxon>
        <taxon>Schistosoma</taxon>
    </lineage>
</organism>